<protein>
    <submittedName>
        <fullName evidence="1">Uncharacterized protein</fullName>
    </submittedName>
</protein>
<reference evidence="1 2" key="1">
    <citation type="submission" date="2017-08" db="EMBL/GenBank/DDBJ databases">
        <title>Infants hospitalized years apart are colonized by the same room-sourced microbial strains.</title>
        <authorList>
            <person name="Brooks B."/>
            <person name="Olm M.R."/>
            <person name="Firek B.A."/>
            <person name="Baker R."/>
            <person name="Thomas B.C."/>
            <person name="Morowitz M.J."/>
            <person name="Banfield J.F."/>
        </authorList>
    </citation>
    <scope>NUCLEOTIDE SEQUENCE [LARGE SCALE GENOMIC DNA]</scope>
    <source>
        <strain evidence="1">S2_018_000_R2_101</strain>
    </source>
</reference>
<evidence type="ECO:0000313" key="2">
    <source>
        <dbReference type="Proteomes" id="UP000249066"/>
    </source>
</evidence>
<name>A0A2W5A3N6_9SPHN</name>
<dbReference type="EMBL" id="QFNN01000113">
    <property type="protein sequence ID" value="PZO87822.1"/>
    <property type="molecule type" value="Genomic_DNA"/>
</dbReference>
<proteinExistence type="predicted"/>
<dbReference type="Proteomes" id="UP000249066">
    <property type="component" value="Unassembled WGS sequence"/>
</dbReference>
<organism evidence="1 2">
    <name type="scientific">Sphingomonas sanxanigenens</name>
    <dbReference type="NCBI Taxonomy" id="397260"/>
    <lineage>
        <taxon>Bacteria</taxon>
        <taxon>Pseudomonadati</taxon>
        <taxon>Pseudomonadota</taxon>
        <taxon>Alphaproteobacteria</taxon>
        <taxon>Sphingomonadales</taxon>
        <taxon>Sphingomonadaceae</taxon>
        <taxon>Sphingomonas</taxon>
    </lineage>
</organism>
<comment type="caution">
    <text evidence="1">The sequence shown here is derived from an EMBL/GenBank/DDBJ whole genome shotgun (WGS) entry which is preliminary data.</text>
</comment>
<dbReference type="AlphaFoldDB" id="A0A2W5A3N6"/>
<accession>A0A2W5A3N6</accession>
<sequence length="93" mass="9899">MEYQGARFEGGTVRLDGNSFTNCVFDGAVLAYDGGPVSLVGCVFERIAGWQFGGDLGTGLGMLGRLYLSDHEQGLRIVGQAMFQAPAPRPTVQ</sequence>
<evidence type="ECO:0000313" key="1">
    <source>
        <dbReference type="EMBL" id="PZO87822.1"/>
    </source>
</evidence>
<gene>
    <name evidence="1" type="ORF">DI623_13950</name>
</gene>